<dbReference type="AlphaFoldDB" id="A0A1M5BJ25"/>
<dbReference type="PANTHER" id="PTHR42781:SF4">
    <property type="entry name" value="SPERMIDINE_PUTRESCINE IMPORT ATP-BINDING PROTEIN POTA"/>
    <property type="match status" value="1"/>
</dbReference>
<accession>A0A1M5BJ25</accession>
<keyword evidence="1" id="KW-0813">Transport</keyword>
<dbReference type="Pfam" id="PF00005">
    <property type="entry name" value="ABC_tran"/>
    <property type="match status" value="1"/>
</dbReference>
<name>A0A1M5BJ25_9CLOT</name>
<dbReference type="InterPro" id="IPR050093">
    <property type="entry name" value="ABC_SmlMolc_Importer"/>
</dbReference>
<dbReference type="PROSITE" id="PS50893">
    <property type="entry name" value="ABC_TRANSPORTER_2"/>
    <property type="match status" value="1"/>
</dbReference>
<evidence type="ECO:0000256" key="2">
    <source>
        <dbReference type="ARBA" id="ARBA00022741"/>
    </source>
</evidence>
<evidence type="ECO:0000313" key="6">
    <source>
        <dbReference type="Proteomes" id="UP000184245"/>
    </source>
</evidence>
<evidence type="ECO:0000256" key="3">
    <source>
        <dbReference type="ARBA" id="ARBA00022840"/>
    </source>
</evidence>
<dbReference type="SMART" id="SM00382">
    <property type="entry name" value="AAA"/>
    <property type="match status" value="1"/>
</dbReference>
<evidence type="ECO:0000259" key="4">
    <source>
        <dbReference type="PROSITE" id="PS50893"/>
    </source>
</evidence>
<sequence>MALEVRIKRQFPGFCLDVEFACDHSCMGILGASGCGKSMTLKCIAGIVSPDEGRIALDGKVFFDSEKKINLSPQERNIGYLFQNYALFPTMSVEENLECVLKGKKEEKKRRVREQIQTFHLEGLEKQLPAQLSGGQQQRAALARMLITNPRMIMLDEPFSALDGYLKDVLQHEVQEILKRFPGEVLVVSHSRDELYKFSRELTIIHQGKSLLTGDTKEIFLNPGYVEAARLTGCKNISRAERRGDYEIYASDWKMHLVTEKPVTEDIRYVGIRGHYIEPLQQRTKENCMEIEVCDCVDAPFEYHYIVRNTEGGECIWWLMAKKDGIRPSPYISLPKEELMLLK</sequence>
<dbReference type="PROSITE" id="PS00211">
    <property type="entry name" value="ABC_TRANSPORTER_1"/>
    <property type="match status" value="1"/>
</dbReference>
<organism evidence="5 6">
    <name type="scientific">Lactonifactor longoviformis DSM 17459</name>
    <dbReference type="NCBI Taxonomy" id="1122155"/>
    <lineage>
        <taxon>Bacteria</taxon>
        <taxon>Bacillati</taxon>
        <taxon>Bacillota</taxon>
        <taxon>Clostridia</taxon>
        <taxon>Eubacteriales</taxon>
        <taxon>Clostridiaceae</taxon>
        <taxon>Lactonifactor</taxon>
    </lineage>
</organism>
<reference evidence="5 6" key="1">
    <citation type="submission" date="2016-11" db="EMBL/GenBank/DDBJ databases">
        <authorList>
            <person name="Jaros S."/>
            <person name="Januszkiewicz K."/>
            <person name="Wedrychowicz H."/>
        </authorList>
    </citation>
    <scope>NUCLEOTIDE SEQUENCE [LARGE SCALE GENOMIC DNA]</scope>
    <source>
        <strain evidence="5 6">DSM 17459</strain>
    </source>
</reference>
<dbReference type="InterPro" id="IPR017871">
    <property type="entry name" value="ABC_transporter-like_CS"/>
</dbReference>
<keyword evidence="6" id="KW-1185">Reference proteome</keyword>
<evidence type="ECO:0000256" key="1">
    <source>
        <dbReference type="ARBA" id="ARBA00022448"/>
    </source>
</evidence>
<dbReference type="InterPro" id="IPR003593">
    <property type="entry name" value="AAA+_ATPase"/>
</dbReference>
<keyword evidence="2" id="KW-0547">Nucleotide-binding</keyword>
<feature type="domain" description="ABC transporter" evidence="4">
    <location>
        <begin position="1"/>
        <end position="232"/>
    </location>
</feature>
<dbReference type="InterPro" id="IPR027417">
    <property type="entry name" value="P-loop_NTPase"/>
</dbReference>
<dbReference type="PROSITE" id="PS51257">
    <property type="entry name" value="PROKAR_LIPOPROTEIN"/>
    <property type="match status" value="1"/>
</dbReference>
<keyword evidence="3 5" id="KW-0067">ATP-binding</keyword>
<dbReference type="GO" id="GO:0016887">
    <property type="term" value="F:ATP hydrolysis activity"/>
    <property type="evidence" value="ECO:0007669"/>
    <property type="project" value="InterPro"/>
</dbReference>
<dbReference type="OrthoDB" id="9802264at2"/>
<dbReference type="GO" id="GO:0005524">
    <property type="term" value="F:ATP binding"/>
    <property type="evidence" value="ECO:0007669"/>
    <property type="project" value="UniProtKB-KW"/>
</dbReference>
<dbReference type="RefSeq" id="WP_072854248.1">
    <property type="nucleotide sequence ID" value="NZ_FQVI01000027.1"/>
</dbReference>
<dbReference type="STRING" id="1122155.SAMN02745158_03689"/>
<proteinExistence type="predicted"/>
<dbReference type="PANTHER" id="PTHR42781">
    <property type="entry name" value="SPERMIDINE/PUTRESCINE IMPORT ATP-BINDING PROTEIN POTA"/>
    <property type="match status" value="1"/>
</dbReference>
<protein>
    <submittedName>
        <fullName evidence="5">Molybdate transport system ATP-binding protein</fullName>
    </submittedName>
</protein>
<dbReference type="EMBL" id="FQVI01000027">
    <property type="protein sequence ID" value="SHF42554.1"/>
    <property type="molecule type" value="Genomic_DNA"/>
</dbReference>
<dbReference type="InterPro" id="IPR003439">
    <property type="entry name" value="ABC_transporter-like_ATP-bd"/>
</dbReference>
<dbReference type="Gene3D" id="3.40.50.300">
    <property type="entry name" value="P-loop containing nucleotide triphosphate hydrolases"/>
    <property type="match status" value="1"/>
</dbReference>
<gene>
    <name evidence="5" type="ORF">SAMN02745158_03689</name>
</gene>
<dbReference type="SUPFAM" id="SSF52540">
    <property type="entry name" value="P-loop containing nucleoside triphosphate hydrolases"/>
    <property type="match status" value="1"/>
</dbReference>
<dbReference type="Proteomes" id="UP000184245">
    <property type="component" value="Unassembled WGS sequence"/>
</dbReference>
<evidence type="ECO:0000313" key="5">
    <source>
        <dbReference type="EMBL" id="SHF42554.1"/>
    </source>
</evidence>